<evidence type="ECO:0000313" key="2">
    <source>
        <dbReference type="EMBL" id="KAL3785841.1"/>
    </source>
</evidence>
<gene>
    <name evidence="2" type="ORF">ACHAWO_013134</name>
</gene>
<sequence length="393" mass="44308">MERVGAPASHNLNTRYLVSFSFILIPMTILGMAEILGLTQIASVMNKQQQKQWSNDAPLPASMAEKKQPYNYDPSPLERYFLDNAKSLDLYNTSGVATCPIVINDTSPVNTEMLHYFDQLQAYNTAVNHFQPIPSDLRTQILPDGSNIEEVCEATKLHPQGLSGIFVNNGISSSSDAGGMEPLLPMMRSTKMCGNYTKPNLMSLDYLIHDFHSICKRLRRHTRTVFVDMGASLAFHNRLDSPAVYINKIYRKFGIHFDHIYAYEITPTKPEDAYAKVPEELMSSFHWINLGVDPTPGAKMNPFTTVVKNFNEDDFVVVKLDIDTPAIEHVLADQLRTDDDILKIVDVFYYEHHVMQTELLADWKASARGGTVGESLDLMSDIRQKGVAAHYWP</sequence>
<evidence type="ECO:0000256" key="1">
    <source>
        <dbReference type="SAM" id="Phobius"/>
    </source>
</evidence>
<protein>
    <submittedName>
        <fullName evidence="2">Uncharacterized protein</fullName>
    </submittedName>
</protein>
<name>A0ABD3PES9_9STRA</name>
<keyword evidence="1" id="KW-0812">Transmembrane</keyword>
<organism evidence="2 3">
    <name type="scientific">Cyclotella atomus</name>
    <dbReference type="NCBI Taxonomy" id="382360"/>
    <lineage>
        <taxon>Eukaryota</taxon>
        <taxon>Sar</taxon>
        <taxon>Stramenopiles</taxon>
        <taxon>Ochrophyta</taxon>
        <taxon>Bacillariophyta</taxon>
        <taxon>Coscinodiscophyceae</taxon>
        <taxon>Thalassiosirophycidae</taxon>
        <taxon>Stephanodiscales</taxon>
        <taxon>Stephanodiscaceae</taxon>
        <taxon>Cyclotella</taxon>
    </lineage>
</organism>
<keyword evidence="1" id="KW-1133">Transmembrane helix</keyword>
<feature type="transmembrane region" description="Helical" evidence="1">
    <location>
        <begin position="20"/>
        <end position="42"/>
    </location>
</feature>
<keyword evidence="1" id="KW-0472">Membrane</keyword>
<evidence type="ECO:0000313" key="3">
    <source>
        <dbReference type="Proteomes" id="UP001530400"/>
    </source>
</evidence>
<keyword evidence="3" id="KW-1185">Reference proteome</keyword>
<dbReference type="AlphaFoldDB" id="A0ABD3PES9"/>
<reference evidence="2 3" key="1">
    <citation type="submission" date="2024-10" db="EMBL/GenBank/DDBJ databases">
        <title>Updated reference genomes for cyclostephanoid diatoms.</title>
        <authorList>
            <person name="Roberts W.R."/>
            <person name="Alverson A.J."/>
        </authorList>
    </citation>
    <scope>NUCLEOTIDE SEQUENCE [LARGE SCALE GENOMIC DNA]</scope>
    <source>
        <strain evidence="2 3">AJA010-31</strain>
    </source>
</reference>
<comment type="caution">
    <text evidence="2">The sequence shown here is derived from an EMBL/GenBank/DDBJ whole genome shotgun (WGS) entry which is preliminary data.</text>
</comment>
<dbReference type="Proteomes" id="UP001530400">
    <property type="component" value="Unassembled WGS sequence"/>
</dbReference>
<accession>A0ABD3PES9</accession>
<proteinExistence type="predicted"/>
<dbReference type="EMBL" id="JALLPJ020000675">
    <property type="protein sequence ID" value="KAL3785841.1"/>
    <property type="molecule type" value="Genomic_DNA"/>
</dbReference>